<protein>
    <submittedName>
        <fullName evidence="2">Phosphoinositide-3-kinase regulatory subunit 6</fullName>
    </submittedName>
</protein>
<dbReference type="GeneTree" id="ENSGT00530000063753"/>
<dbReference type="GO" id="GO:0005944">
    <property type="term" value="C:phosphatidylinositol 3-kinase complex, class IB"/>
    <property type="evidence" value="ECO:0007669"/>
    <property type="project" value="InterPro"/>
</dbReference>
<dbReference type="PANTHER" id="PTHR15593">
    <property type="entry name" value="PHOSPHATIDYLINOSITOL 3-KINASE REGULATORY SUBUNIT"/>
    <property type="match status" value="1"/>
</dbReference>
<feature type="region of interest" description="Disordered" evidence="1">
    <location>
        <begin position="330"/>
        <end position="368"/>
    </location>
</feature>
<gene>
    <name evidence="2" type="primary">PIK3R6</name>
</gene>
<evidence type="ECO:0000313" key="3">
    <source>
        <dbReference type="Proteomes" id="UP000694546"/>
    </source>
</evidence>
<feature type="compositionally biased region" description="Polar residues" evidence="1">
    <location>
        <begin position="445"/>
        <end position="457"/>
    </location>
</feature>
<feature type="compositionally biased region" description="Polar residues" evidence="1">
    <location>
        <begin position="1"/>
        <end position="13"/>
    </location>
</feature>
<dbReference type="RefSeq" id="XP_030206828.1">
    <property type="nucleotide sequence ID" value="XM_030350968.1"/>
</dbReference>
<sequence>MSHNVPWVSQSNHHGMEAAAGRTPALSEPDLYRSVQAILPRERDCHLTGMLRWTLNKKVQNRPDGNSSLVCVVIKELEKAERLDCRKNIIPLLHTLMYAVLQTAHMPAELHKRVYNFCKRLLTFPQPYCSTGLSYSRLMKAECCTPGLMYQRRVVAEQSLKNQHYPFQERVFVFADPEVFSGPLGMLLQADIQASNLGPHGLLTPLDHMSSVIQHSIQAALGPQRCNGPSLVQALRDMGQDVEPYFQEVVATLEQNAKEGCMPGKGGMLGGRLDQLYQEILATARAGPLSCGPLCDSRLPNPEISFHMWTDEEDIRKELYRCVRSSSMSEQFSLSQDPGDPLETSDLLDPPDTPRHSVMSVDSGIERDLPPTTAEAEWYDQMSADLPVSPSADFKCGQEVAGRLSRKGGMKMKPTVSDSMVLMQDTLEEHGGLGGVGEVSRRPLQRQTGGSSTQAARSFSKEPRPFTARIVVMGDDRVLGRLAKAYYGLRKREARKLFLTQKVNLQFYYIPVSASSVKENVAPTKEQCCAFGSYLGMVDPWYNCHIRSLGVTIPELAKKHTNIGQQESLLSDVISYYVRMGREPVRFSIYQVKISFCCLTKEPVEQVFLSHLEMELPEFRRISPAVKEKQQWKTLGDIGGAVVSMNYKRVTLSGRDVDTALSVKMFGAQITAIPSNETEDLNCLTLTLNEAQTKNKSNLEQKIRISYIKIRSLEKRSFTVTLDKDTRRAFKDVQSIEISSCLDPCYCLHKSSHTKPGGTGNGAGLSQYMNRGLPLAINTFSGIIN</sequence>
<dbReference type="PANTHER" id="PTHR15593:SF1">
    <property type="entry name" value="PHOSPHOINOSITIDE 3-KINASE REGULATORY SUBUNIT 6"/>
    <property type="match status" value="1"/>
</dbReference>
<feature type="region of interest" description="Disordered" evidence="1">
    <location>
        <begin position="1"/>
        <end position="22"/>
    </location>
</feature>
<dbReference type="OMA" id="MPACWDG"/>
<keyword evidence="3" id="KW-1185">Reference proteome</keyword>
<dbReference type="Proteomes" id="UP000694546">
    <property type="component" value="Chromosome 3"/>
</dbReference>
<name>A0A8C4ZPE8_GADMO</name>
<dbReference type="AlphaFoldDB" id="A0A8C4ZPE8"/>
<dbReference type="Pfam" id="PF10486">
    <property type="entry name" value="PI3K_1B_p101"/>
    <property type="match status" value="2"/>
</dbReference>
<reference evidence="2" key="1">
    <citation type="submission" date="2025-08" db="UniProtKB">
        <authorList>
            <consortium name="Ensembl"/>
        </authorList>
    </citation>
    <scope>IDENTIFICATION</scope>
</reference>
<dbReference type="InterPro" id="IPR019522">
    <property type="entry name" value="PIK3R5/6"/>
</dbReference>
<feature type="region of interest" description="Disordered" evidence="1">
    <location>
        <begin position="432"/>
        <end position="461"/>
    </location>
</feature>
<proteinExistence type="predicted"/>
<dbReference type="Ensembl" id="ENSGMOT00000019636.2">
    <property type="protein sequence ID" value="ENSGMOP00000019174.2"/>
    <property type="gene ID" value="ENSGMOG00000017842.2"/>
</dbReference>
<dbReference type="GeneID" id="115540016"/>
<evidence type="ECO:0000313" key="2">
    <source>
        <dbReference type="Ensembl" id="ENSGMOP00000019174.2"/>
    </source>
</evidence>
<dbReference type="GO" id="GO:0046935">
    <property type="term" value="F:1-phosphatidylinositol-3-kinase regulator activity"/>
    <property type="evidence" value="ECO:0007669"/>
    <property type="project" value="InterPro"/>
</dbReference>
<dbReference type="GO" id="GO:0007186">
    <property type="term" value="P:G protein-coupled receptor signaling pathway"/>
    <property type="evidence" value="ECO:0007669"/>
    <property type="project" value="TreeGrafter"/>
</dbReference>
<dbReference type="OrthoDB" id="8781591at2759"/>
<reference evidence="2" key="2">
    <citation type="submission" date="2025-09" db="UniProtKB">
        <authorList>
            <consortium name="Ensembl"/>
        </authorList>
    </citation>
    <scope>IDENTIFICATION</scope>
</reference>
<evidence type="ECO:0000256" key="1">
    <source>
        <dbReference type="SAM" id="MobiDB-lite"/>
    </source>
</evidence>
<accession>A0A8C4ZPE8</accession>
<organism evidence="2 3">
    <name type="scientific">Gadus morhua</name>
    <name type="common">Atlantic cod</name>
    <dbReference type="NCBI Taxonomy" id="8049"/>
    <lineage>
        <taxon>Eukaryota</taxon>
        <taxon>Metazoa</taxon>
        <taxon>Chordata</taxon>
        <taxon>Craniata</taxon>
        <taxon>Vertebrata</taxon>
        <taxon>Euteleostomi</taxon>
        <taxon>Actinopterygii</taxon>
        <taxon>Neopterygii</taxon>
        <taxon>Teleostei</taxon>
        <taxon>Neoteleostei</taxon>
        <taxon>Acanthomorphata</taxon>
        <taxon>Zeiogadaria</taxon>
        <taxon>Gadariae</taxon>
        <taxon>Gadiformes</taxon>
        <taxon>Gadoidei</taxon>
        <taxon>Gadidae</taxon>
        <taxon>Gadus</taxon>
    </lineage>
</organism>